<feature type="domain" description="Solute-binding protein family 5" evidence="5">
    <location>
        <begin position="71"/>
        <end position="434"/>
    </location>
</feature>
<feature type="chain" id="PRO_5047288008" evidence="4">
    <location>
        <begin position="23"/>
        <end position="519"/>
    </location>
</feature>
<dbReference type="InterPro" id="IPR000914">
    <property type="entry name" value="SBP_5_dom"/>
</dbReference>
<protein>
    <submittedName>
        <fullName evidence="6">ABC transporter substrate-binding protein</fullName>
    </submittedName>
</protein>
<accession>A0ABR7RG35</accession>
<name>A0ABR7RG35_9PROT</name>
<organism evidence="6 7">
    <name type="scientific">Teichococcus aerophilus</name>
    <dbReference type="NCBI Taxonomy" id="1224513"/>
    <lineage>
        <taxon>Bacteria</taxon>
        <taxon>Pseudomonadati</taxon>
        <taxon>Pseudomonadota</taxon>
        <taxon>Alphaproteobacteria</taxon>
        <taxon>Acetobacterales</taxon>
        <taxon>Roseomonadaceae</taxon>
        <taxon>Roseomonas</taxon>
    </lineage>
</organism>
<reference evidence="6 7" key="1">
    <citation type="journal article" date="2013" name="Int. J. Syst. Evol. Microbiol.">
        <title>Roseomonas aerophila sp. nov., isolated from air.</title>
        <authorList>
            <person name="Kim S.J."/>
            <person name="Weon H.Y."/>
            <person name="Ahn J.H."/>
            <person name="Hong S.B."/>
            <person name="Seok S.J."/>
            <person name="Whang K.S."/>
            <person name="Kwon S.W."/>
        </authorList>
    </citation>
    <scope>NUCLEOTIDE SEQUENCE [LARGE SCALE GENOMIC DNA]</scope>
    <source>
        <strain evidence="6 7">NBRC 108923</strain>
    </source>
</reference>
<evidence type="ECO:0000256" key="3">
    <source>
        <dbReference type="ARBA" id="ARBA00022729"/>
    </source>
</evidence>
<dbReference type="InterPro" id="IPR039424">
    <property type="entry name" value="SBP_5"/>
</dbReference>
<dbReference type="InterPro" id="IPR030678">
    <property type="entry name" value="Peptide/Ni-bd"/>
</dbReference>
<dbReference type="Proteomes" id="UP000626026">
    <property type="component" value="Unassembled WGS sequence"/>
</dbReference>
<comment type="similarity">
    <text evidence="2">Belongs to the bacterial solute-binding protein 5 family.</text>
</comment>
<evidence type="ECO:0000256" key="2">
    <source>
        <dbReference type="ARBA" id="ARBA00005695"/>
    </source>
</evidence>
<keyword evidence="3 4" id="KW-0732">Signal</keyword>
<evidence type="ECO:0000256" key="1">
    <source>
        <dbReference type="ARBA" id="ARBA00004418"/>
    </source>
</evidence>
<keyword evidence="7" id="KW-1185">Reference proteome</keyword>
<dbReference type="Gene3D" id="3.90.76.10">
    <property type="entry name" value="Dipeptide-binding Protein, Domain 1"/>
    <property type="match status" value="1"/>
</dbReference>
<evidence type="ECO:0000259" key="5">
    <source>
        <dbReference type="Pfam" id="PF00496"/>
    </source>
</evidence>
<dbReference type="SUPFAM" id="SSF53850">
    <property type="entry name" value="Periplasmic binding protein-like II"/>
    <property type="match status" value="1"/>
</dbReference>
<comment type="subcellular location">
    <subcellularLocation>
        <location evidence="1">Periplasm</location>
    </subcellularLocation>
</comment>
<dbReference type="Gene3D" id="3.40.190.10">
    <property type="entry name" value="Periplasmic binding protein-like II"/>
    <property type="match status" value="1"/>
</dbReference>
<dbReference type="Gene3D" id="3.10.105.10">
    <property type="entry name" value="Dipeptide-binding Protein, Domain 3"/>
    <property type="match status" value="1"/>
</dbReference>
<dbReference type="Pfam" id="PF00496">
    <property type="entry name" value="SBP_bac_5"/>
    <property type="match status" value="1"/>
</dbReference>
<feature type="signal peptide" evidence="4">
    <location>
        <begin position="1"/>
        <end position="22"/>
    </location>
</feature>
<evidence type="ECO:0000256" key="4">
    <source>
        <dbReference type="SAM" id="SignalP"/>
    </source>
</evidence>
<sequence length="519" mass="57551">MRAALGRTVFLGCLWAAQPALAQTPGDYTIRASLNSDIRGTQPGGNRDANTDVVMMHVLEGLVAYREDTSVGPMLAESWSLSEDGRTYTFKLRQGVTFHNGATMTAADVVWSWRRYLNPATQWRCLPDLDGRGLSKVVSVEAVDAQTVAVTLDKPSAIFLSIIARADCGQTAILHPDSVGADGQWREPIGTGPYRIGEWKRGQSIELTRFDRYASRQGEMDGFTGGKVAYAARLRFVVIPDASAARAALLGNSVDVLTDVPMAEATDLRTRPGVTLLHTPTMGVTAFLLQTRDPVLRDPRIRQAFALSLDVQQIVEGTMEGMAQQNPSIVPIRSRWHDEAQSQRPARNVAAARRLLAEAGYRGQPIRMQVNRRYANTYDAAVAAQAMAEEAGLKIELEVLDWATQLDRYTRGDYQMQSFIYSARLDPSLSYEMIAGPKETQPRKVWDNPAAQALVQRSMQVTDDAERQAILAELFKLFSQDVPMVILYNQPDFLAGRDAIQGLRAWPSGHTRLWNVWVR</sequence>
<evidence type="ECO:0000313" key="6">
    <source>
        <dbReference type="EMBL" id="MBC9205502.1"/>
    </source>
</evidence>
<evidence type="ECO:0000313" key="7">
    <source>
        <dbReference type="Proteomes" id="UP000626026"/>
    </source>
</evidence>
<dbReference type="PANTHER" id="PTHR30290">
    <property type="entry name" value="PERIPLASMIC BINDING COMPONENT OF ABC TRANSPORTER"/>
    <property type="match status" value="1"/>
</dbReference>
<gene>
    <name evidence="6" type="ORF">IBL26_01535</name>
</gene>
<comment type="caution">
    <text evidence="6">The sequence shown here is derived from an EMBL/GenBank/DDBJ whole genome shotgun (WGS) entry which is preliminary data.</text>
</comment>
<dbReference type="EMBL" id="JACTVA010000002">
    <property type="protein sequence ID" value="MBC9205502.1"/>
    <property type="molecule type" value="Genomic_DNA"/>
</dbReference>
<dbReference type="PIRSF" id="PIRSF002741">
    <property type="entry name" value="MppA"/>
    <property type="match status" value="1"/>
</dbReference>
<proteinExistence type="inferred from homology"/>
<dbReference type="RefSeq" id="WP_187782678.1">
    <property type="nucleotide sequence ID" value="NZ_JACTVA010000002.1"/>
</dbReference>
<dbReference type="PANTHER" id="PTHR30290:SF38">
    <property type="entry name" value="D,D-DIPEPTIDE-BINDING PERIPLASMIC PROTEIN DDPA-RELATED"/>
    <property type="match status" value="1"/>
</dbReference>